<gene>
    <name evidence="11" type="primary">pepT</name>
    <name evidence="15" type="ORF">RT41_GL001236</name>
</gene>
<dbReference type="SUPFAM" id="SSF55031">
    <property type="entry name" value="Bacterial exopeptidase dimerisation domain"/>
    <property type="match status" value="1"/>
</dbReference>
<dbReference type="SUPFAM" id="SSF53187">
    <property type="entry name" value="Zn-dependent exopeptidases"/>
    <property type="match status" value="1"/>
</dbReference>
<dbReference type="EMBL" id="JXJU01000004">
    <property type="protein sequence ID" value="PCS00349.1"/>
    <property type="molecule type" value="Genomic_DNA"/>
</dbReference>
<dbReference type="OrthoDB" id="9804934at2"/>
<evidence type="ECO:0000256" key="4">
    <source>
        <dbReference type="ARBA" id="ARBA00022438"/>
    </source>
</evidence>
<comment type="cofactor">
    <cofactor evidence="11 13">
        <name>Zn(2+)</name>
        <dbReference type="ChEBI" id="CHEBI:29105"/>
    </cofactor>
    <text evidence="11 13">Binds 2 Zn(2+) ions per subunit.</text>
</comment>
<keyword evidence="7 11" id="KW-0479">Metal-binding</keyword>
<dbReference type="GO" id="GO:0043171">
    <property type="term" value="P:peptide catabolic process"/>
    <property type="evidence" value="ECO:0007669"/>
    <property type="project" value="UniProtKB-UniRule"/>
</dbReference>
<accession>A0A2A5RM35</accession>
<feature type="domain" description="Peptidase M20 dimerisation" evidence="14">
    <location>
        <begin position="210"/>
        <end position="310"/>
    </location>
</feature>
<dbReference type="NCBIfam" id="NF009920">
    <property type="entry name" value="PRK13381.1"/>
    <property type="match status" value="1"/>
</dbReference>
<feature type="active site" description="Proton acceptor" evidence="11 12">
    <location>
        <position position="178"/>
    </location>
</feature>
<dbReference type="CDD" id="cd03892">
    <property type="entry name" value="M20_peptT"/>
    <property type="match status" value="1"/>
</dbReference>
<evidence type="ECO:0000256" key="13">
    <source>
        <dbReference type="PIRSR" id="PIRSR037215-2"/>
    </source>
</evidence>
<dbReference type="PANTHER" id="PTHR42994">
    <property type="entry name" value="PEPTIDASE T"/>
    <property type="match status" value="1"/>
</dbReference>
<dbReference type="InterPro" id="IPR002933">
    <property type="entry name" value="Peptidase_M20"/>
</dbReference>
<dbReference type="Gene3D" id="3.30.70.360">
    <property type="match status" value="1"/>
</dbReference>
<evidence type="ECO:0000259" key="14">
    <source>
        <dbReference type="Pfam" id="PF07687"/>
    </source>
</evidence>
<feature type="binding site" evidence="11 13">
    <location>
        <position position="143"/>
    </location>
    <ligand>
        <name>Zn(2+)</name>
        <dbReference type="ChEBI" id="CHEBI:29105"/>
        <label>2</label>
    </ligand>
</feature>
<evidence type="ECO:0000256" key="5">
    <source>
        <dbReference type="ARBA" id="ARBA00022490"/>
    </source>
</evidence>
<dbReference type="Proteomes" id="UP000218181">
    <property type="component" value="Unassembled WGS sequence"/>
</dbReference>
<dbReference type="RefSeq" id="WP_096817670.1">
    <property type="nucleotide sequence ID" value="NZ_JXJU01000004.1"/>
</dbReference>
<feature type="binding site" evidence="11 13">
    <location>
        <position position="143"/>
    </location>
    <ligand>
        <name>Zn(2+)</name>
        <dbReference type="ChEBI" id="CHEBI:29105"/>
        <label>1</label>
    </ligand>
</feature>
<evidence type="ECO:0000256" key="1">
    <source>
        <dbReference type="ARBA" id="ARBA00000870"/>
    </source>
</evidence>
<dbReference type="PIRSF" id="PIRSF037215">
    <property type="entry name" value="Peptidase_M20B"/>
    <property type="match status" value="1"/>
</dbReference>
<keyword evidence="4 11" id="KW-0031">Aminopeptidase</keyword>
<feature type="binding site" evidence="11 13">
    <location>
        <position position="81"/>
    </location>
    <ligand>
        <name>Zn(2+)</name>
        <dbReference type="ChEBI" id="CHEBI:29105"/>
        <label>1</label>
    </ligand>
</feature>
<protein>
    <recommendedName>
        <fullName evidence="11">Peptidase T</fullName>
        <ecNumber evidence="11">3.4.11.4</ecNumber>
    </recommendedName>
    <alternativeName>
        <fullName evidence="11">Aminotripeptidase</fullName>
        <shortName evidence="11">Tripeptidase</shortName>
    </alternativeName>
    <alternativeName>
        <fullName evidence="11">Tripeptide aminopeptidase</fullName>
    </alternativeName>
</protein>
<proteinExistence type="inferred from homology"/>
<dbReference type="AlphaFoldDB" id="A0A2A5RM35"/>
<keyword evidence="10 11" id="KW-0482">Metalloprotease</keyword>
<dbReference type="GO" id="GO:0005829">
    <property type="term" value="C:cytosol"/>
    <property type="evidence" value="ECO:0007669"/>
    <property type="project" value="TreeGrafter"/>
</dbReference>
<evidence type="ECO:0000256" key="6">
    <source>
        <dbReference type="ARBA" id="ARBA00022670"/>
    </source>
</evidence>
<comment type="catalytic activity">
    <reaction evidence="1 11">
        <text>Release of the N-terminal residue from a tripeptide.</text>
        <dbReference type="EC" id="3.4.11.4"/>
    </reaction>
</comment>
<feature type="binding site" evidence="11 13">
    <location>
        <position position="383"/>
    </location>
    <ligand>
        <name>Zn(2+)</name>
        <dbReference type="ChEBI" id="CHEBI:29105"/>
        <label>2</label>
    </ligand>
</feature>
<dbReference type="Pfam" id="PF01546">
    <property type="entry name" value="Peptidase_M20"/>
    <property type="match status" value="1"/>
</dbReference>
<evidence type="ECO:0000256" key="3">
    <source>
        <dbReference type="ARBA" id="ARBA00009692"/>
    </source>
</evidence>
<dbReference type="InterPro" id="IPR010161">
    <property type="entry name" value="Peptidase_M20B"/>
</dbReference>
<keyword evidence="9 11" id="KW-0862">Zinc</keyword>
<reference evidence="15 16" key="1">
    <citation type="submission" date="2014-12" db="EMBL/GenBank/DDBJ databases">
        <title>Draft genome sequences of 10 type strains of Lactococcus.</title>
        <authorList>
            <person name="Sun Z."/>
            <person name="Zhong Z."/>
            <person name="Liu W."/>
            <person name="Zhang W."/>
            <person name="Zhang H."/>
        </authorList>
    </citation>
    <scope>NUCLEOTIDE SEQUENCE [LARGE SCALE GENOMIC DNA]</scope>
    <source>
        <strain evidence="15 16">JCM 16395</strain>
    </source>
</reference>
<evidence type="ECO:0000313" key="15">
    <source>
        <dbReference type="EMBL" id="PCS00349.1"/>
    </source>
</evidence>
<dbReference type="GO" id="GO:0008237">
    <property type="term" value="F:metallopeptidase activity"/>
    <property type="evidence" value="ECO:0007669"/>
    <property type="project" value="UniProtKB-KW"/>
</dbReference>
<dbReference type="InterPro" id="IPR036264">
    <property type="entry name" value="Bact_exopeptidase_dim_dom"/>
</dbReference>
<dbReference type="GO" id="GO:0006508">
    <property type="term" value="P:proteolysis"/>
    <property type="evidence" value="ECO:0007669"/>
    <property type="project" value="UniProtKB-UniRule"/>
</dbReference>
<keyword evidence="16" id="KW-1185">Reference proteome</keyword>
<dbReference type="PROSITE" id="PS00758">
    <property type="entry name" value="ARGE_DAPE_CPG2_1"/>
    <property type="match status" value="1"/>
</dbReference>
<dbReference type="NCBIfam" id="NF003976">
    <property type="entry name" value="PRK05469.1"/>
    <property type="match status" value="1"/>
</dbReference>
<comment type="similarity">
    <text evidence="3 11">Belongs to the peptidase M20B family.</text>
</comment>
<evidence type="ECO:0000256" key="9">
    <source>
        <dbReference type="ARBA" id="ARBA00022833"/>
    </source>
</evidence>
<evidence type="ECO:0000256" key="12">
    <source>
        <dbReference type="PIRSR" id="PIRSR037215-1"/>
    </source>
</evidence>
<dbReference type="NCBIfam" id="TIGR01882">
    <property type="entry name" value="peptidase-T"/>
    <property type="match status" value="1"/>
</dbReference>
<comment type="subcellular location">
    <subcellularLocation>
        <location evidence="2 11">Cytoplasm</location>
    </subcellularLocation>
</comment>
<evidence type="ECO:0000256" key="7">
    <source>
        <dbReference type="ARBA" id="ARBA00022723"/>
    </source>
</evidence>
<feature type="active site" evidence="11 12">
    <location>
        <position position="83"/>
    </location>
</feature>
<dbReference type="FunFam" id="3.30.70.360:FF:000002">
    <property type="entry name" value="Peptidase T"/>
    <property type="match status" value="1"/>
</dbReference>
<feature type="binding site" evidence="11 13">
    <location>
        <position position="201"/>
    </location>
    <ligand>
        <name>Zn(2+)</name>
        <dbReference type="ChEBI" id="CHEBI:29105"/>
        <label>1</label>
    </ligand>
</feature>
<dbReference type="InterPro" id="IPR001261">
    <property type="entry name" value="ArgE/DapE_CS"/>
</dbReference>
<evidence type="ECO:0000256" key="11">
    <source>
        <dbReference type="HAMAP-Rule" id="MF_00550"/>
    </source>
</evidence>
<keyword evidence="6 11" id="KW-0645">Protease</keyword>
<dbReference type="PANTHER" id="PTHR42994:SF1">
    <property type="entry name" value="PEPTIDASE T"/>
    <property type="match status" value="1"/>
</dbReference>
<dbReference type="Pfam" id="PF07687">
    <property type="entry name" value="M20_dimer"/>
    <property type="match status" value="1"/>
</dbReference>
<dbReference type="GO" id="GO:0045148">
    <property type="term" value="F:tripeptide aminopeptidase activity"/>
    <property type="evidence" value="ECO:0007669"/>
    <property type="project" value="UniProtKB-UniRule"/>
</dbReference>
<dbReference type="STRING" id="1291764.GCA_001311235_02549"/>
<dbReference type="HAMAP" id="MF_00550">
    <property type="entry name" value="Aminopeptidase_M20"/>
    <property type="match status" value="1"/>
</dbReference>
<dbReference type="Gene3D" id="3.40.630.10">
    <property type="entry name" value="Zn peptidases"/>
    <property type="match status" value="1"/>
</dbReference>
<keyword evidence="5 11" id="KW-0963">Cytoplasm</keyword>
<evidence type="ECO:0000256" key="10">
    <source>
        <dbReference type="ARBA" id="ARBA00023049"/>
    </source>
</evidence>
<dbReference type="InterPro" id="IPR011650">
    <property type="entry name" value="Peptidase_M20_dimer"/>
</dbReference>
<keyword evidence="8 11" id="KW-0378">Hydrolase</keyword>
<dbReference type="GO" id="GO:0008270">
    <property type="term" value="F:zinc ion binding"/>
    <property type="evidence" value="ECO:0007669"/>
    <property type="project" value="UniProtKB-UniRule"/>
</dbReference>
<feature type="binding site" evidence="11 13">
    <location>
        <position position="179"/>
    </location>
    <ligand>
        <name>Zn(2+)</name>
        <dbReference type="ChEBI" id="CHEBI:29105"/>
        <label>2</label>
    </ligand>
</feature>
<comment type="function">
    <text evidence="11">Cleaves the N-terminal amino acid of tripeptides.</text>
</comment>
<comment type="caution">
    <text evidence="15">The sequence shown here is derived from an EMBL/GenBank/DDBJ whole genome shotgun (WGS) entry which is preliminary data.</text>
</comment>
<dbReference type="PROSITE" id="PS00759">
    <property type="entry name" value="ARGE_DAPE_CPG2_2"/>
    <property type="match status" value="1"/>
</dbReference>
<dbReference type="EC" id="3.4.11.4" evidence="11"/>
<sequence length="413" mass="45791">MKYEKLLPRFIEYVKVNTRSDENSTTVPSVPALVEFAHKMGEEMKSIGVQDVHYLESNGYVVGTIPATTDKKVRKIGLIAHMDTADFNAEGVNPQILENYDGKSVIELGTSGFKLDPAEFPNLKNYEGQTLIHTDGTTLLGSDDKSGVAEIMTLADYLLNINPDFEHGEIRIGFGPDEEIGTGADRFDVADFNVDFAYTVDGGPLGELEYETFSAAGAVIDFQGKNVHPGTAKDIMVNALQLAMDYHAQLPETDRPEKTDGREGFFHLLKLEGTVEEARAQYIIRDHAEEKFEARKALMQEIADKMNANLGSDRVKPVVKDQYYNMAQIIEQDMSIIDIAREAMENLDIVPKIEPVRGGTDGSKISFMGLPTPNLFAGGENMHGRYEFVSLQSMEKAVDVLLEILKLNNKVVK</sequence>
<name>A0A2A5RM35_9LACT</name>
<evidence type="ECO:0000313" key="16">
    <source>
        <dbReference type="Proteomes" id="UP000218181"/>
    </source>
</evidence>
<evidence type="ECO:0000256" key="8">
    <source>
        <dbReference type="ARBA" id="ARBA00022801"/>
    </source>
</evidence>
<evidence type="ECO:0000256" key="2">
    <source>
        <dbReference type="ARBA" id="ARBA00004496"/>
    </source>
</evidence>
<organism evidence="15 16">
    <name type="scientific">Lactococcus fujiensis JCM 16395</name>
    <dbReference type="NCBI Taxonomy" id="1291764"/>
    <lineage>
        <taxon>Bacteria</taxon>
        <taxon>Bacillati</taxon>
        <taxon>Bacillota</taxon>
        <taxon>Bacilli</taxon>
        <taxon>Lactobacillales</taxon>
        <taxon>Streptococcaceae</taxon>
        <taxon>Lactococcus</taxon>
    </lineage>
</organism>